<keyword evidence="2" id="KW-0472">Membrane</keyword>
<keyword evidence="4" id="KW-1185">Reference proteome</keyword>
<dbReference type="AlphaFoldDB" id="A0A2T0PWV7"/>
<evidence type="ECO:0000313" key="3">
    <source>
        <dbReference type="EMBL" id="PRX96027.1"/>
    </source>
</evidence>
<comment type="caution">
    <text evidence="3">The sequence shown here is derived from an EMBL/GenBank/DDBJ whole genome shotgun (WGS) entry which is preliminary data.</text>
</comment>
<dbReference type="RefSeq" id="WP_106250584.1">
    <property type="nucleotide sequence ID" value="NZ_PVZC01000008.1"/>
</dbReference>
<feature type="compositionally biased region" description="Basic residues" evidence="1">
    <location>
        <begin position="133"/>
        <end position="142"/>
    </location>
</feature>
<proteinExistence type="predicted"/>
<reference evidence="3 4" key="1">
    <citation type="submission" date="2018-03" db="EMBL/GenBank/DDBJ databases">
        <title>Genomic Encyclopedia of Archaeal and Bacterial Type Strains, Phase II (KMG-II): from individual species to whole genera.</title>
        <authorList>
            <person name="Goeker M."/>
        </authorList>
    </citation>
    <scope>NUCLEOTIDE SEQUENCE [LARGE SCALE GENOMIC DNA]</scope>
    <source>
        <strain evidence="3 4">DSM 45601</strain>
    </source>
</reference>
<evidence type="ECO:0000313" key="4">
    <source>
        <dbReference type="Proteomes" id="UP000237846"/>
    </source>
</evidence>
<keyword evidence="2" id="KW-0812">Transmembrane</keyword>
<dbReference type="Pfam" id="PF06103">
    <property type="entry name" value="DUF948"/>
    <property type="match status" value="1"/>
</dbReference>
<dbReference type="OrthoDB" id="3237344at2"/>
<gene>
    <name evidence="3" type="ORF">CLV72_10831</name>
</gene>
<accession>A0A2T0PWV7</accession>
<keyword evidence="2" id="KW-1133">Transmembrane helix</keyword>
<dbReference type="InterPro" id="IPR009293">
    <property type="entry name" value="UPF0478"/>
</dbReference>
<protein>
    <submittedName>
        <fullName evidence="3">Uncharacterized protein DUF948</fullName>
    </submittedName>
</protein>
<dbReference type="EMBL" id="PVZC01000008">
    <property type="protein sequence ID" value="PRX96027.1"/>
    <property type="molecule type" value="Genomic_DNA"/>
</dbReference>
<feature type="transmembrane region" description="Helical" evidence="2">
    <location>
        <begin position="6"/>
        <end position="28"/>
    </location>
</feature>
<name>A0A2T0PWV7_9ACTN</name>
<dbReference type="Proteomes" id="UP000237846">
    <property type="component" value="Unassembled WGS sequence"/>
</dbReference>
<feature type="region of interest" description="Disordered" evidence="1">
    <location>
        <begin position="121"/>
        <end position="142"/>
    </location>
</feature>
<organism evidence="3 4">
    <name type="scientific">Allonocardiopsis opalescens</name>
    <dbReference type="NCBI Taxonomy" id="1144618"/>
    <lineage>
        <taxon>Bacteria</taxon>
        <taxon>Bacillati</taxon>
        <taxon>Actinomycetota</taxon>
        <taxon>Actinomycetes</taxon>
        <taxon>Streptosporangiales</taxon>
        <taxon>Allonocardiopsis</taxon>
    </lineage>
</organism>
<sequence length="142" mass="15283">MLTGGQVAALIVAVFWAILVCFLAYALIRLTRLVNETTKVVAEFAERAPALLDDAETALSRVNSQLDRTDVITTNLESTSADVSQLSGVARTVIANPLIKVAALGHGVRAAIAARREQRAGRRAARRALPGRAQRRLPGRTR</sequence>
<evidence type="ECO:0000256" key="2">
    <source>
        <dbReference type="SAM" id="Phobius"/>
    </source>
</evidence>
<evidence type="ECO:0000256" key="1">
    <source>
        <dbReference type="SAM" id="MobiDB-lite"/>
    </source>
</evidence>